<dbReference type="SMART" id="SM00866">
    <property type="entry name" value="UTRA"/>
    <property type="match status" value="1"/>
</dbReference>
<dbReference type="InterPro" id="IPR036390">
    <property type="entry name" value="WH_DNA-bd_sf"/>
</dbReference>
<keyword evidence="1" id="KW-0805">Transcription regulation</keyword>
<dbReference type="Gene3D" id="1.10.10.10">
    <property type="entry name" value="Winged helix-like DNA-binding domain superfamily/Winged helix DNA-binding domain"/>
    <property type="match status" value="1"/>
</dbReference>
<keyword evidence="6" id="KW-1185">Reference proteome</keyword>
<evidence type="ECO:0000256" key="1">
    <source>
        <dbReference type="ARBA" id="ARBA00023015"/>
    </source>
</evidence>
<evidence type="ECO:0000313" key="6">
    <source>
        <dbReference type="Proteomes" id="UP000273252"/>
    </source>
</evidence>
<dbReference type="EMBL" id="QVMU01000043">
    <property type="protein sequence ID" value="RJX64952.1"/>
    <property type="molecule type" value="Genomic_DNA"/>
</dbReference>
<evidence type="ECO:0000256" key="2">
    <source>
        <dbReference type="ARBA" id="ARBA00023125"/>
    </source>
</evidence>
<dbReference type="SMART" id="SM00345">
    <property type="entry name" value="HTH_GNTR"/>
    <property type="match status" value="1"/>
</dbReference>
<dbReference type="PROSITE" id="PS50949">
    <property type="entry name" value="HTH_GNTR"/>
    <property type="match status" value="1"/>
</dbReference>
<gene>
    <name evidence="5" type="ORF">DZ860_22930</name>
</gene>
<dbReference type="PANTHER" id="PTHR44846:SF1">
    <property type="entry name" value="MANNOSYL-D-GLYCERATE TRANSPORT_METABOLISM SYSTEM REPRESSOR MNGR-RELATED"/>
    <property type="match status" value="1"/>
</dbReference>
<reference evidence="5 6" key="1">
    <citation type="submission" date="2018-08" db="EMBL/GenBank/DDBJ databases">
        <title>Vibrio isolated from the Eastern China Marginal Seas.</title>
        <authorList>
            <person name="Li Y."/>
        </authorList>
    </citation>
    <scope>NUCLEOTIDE SEQUENCE [LARGE SCALE GENOMIC DNA]</scope>
    <source>
        <strain evidence="5 6">BEI233</strain>
    </source>
</reference>
<evidence type="ECO:0000259" key="4">
    <source>
        <dbReference type="PROSITE" id="PS50949"/>
    </source>
</evidence>
<dbReference type="AlphaFoldDB" id="A0A3A6Q4S0"/>
<sequence length="224" mass="26111">MIRNPAYEVGDCLPSEAELCREFNVSRMTIRKALNVLTTYGMIERIHGKGTFITNKEFRHQSNNPQSFPRSENNKPQKLESEVTKFSLISAPLSIAKILNVKENSRIYFCTRIRRLNNQAIQIEESYFPTCLFPDITLSHLEKSKFDYVKNHTNIKIKGSKEIFKPMIPNKEQQEIFNLKKADPLIQITSINESEDGLIFDVSFILVNTQIYELGYYFSREQSW</sequence>
<name>A0A3A6Q4S0_9VIBR</name>
<organism evidence="5 6">
    <name type="scientific">Vibrio sinensis</name>
    <dbReference type="NCBI Taxonomy" id="2302434"/>
    <lineage>
        <taxon>Bacteria</taxon>
        <taxon>Pseudomonadati</taxon>
        <taxon>Pseudomonadota</taxon>
        <taxon>Gammaproteobacteria</taxon>
        <taxon>Vibrionales</taxon>
        <taxon>Vibrionaceae</taxon>
        <taxon>Vibrio</taxon>
    </lineage>
</organism>
<dbReference type="PANTHER" id="PTHR44846">
    <property type="entry name" value="MANNOSYL-D-GLYCERATE TRANSPORT/METABOLISM SYSTEM REPRESSOR MNGR-RELATED"/>
    <property type="match status" value="1"/>
</dbReference>
<dbReference type="InterPro" id="IPR050679">
    <property type="entry name" value="Bact_HTH_transcr_reg"/>
</dbReference>
<comment type="caution">
    <text evidence="5">The sequence shown here is derived from an EMBL/GenBank/DDBJ whole genome shotgun (WGS) entry which is preliminary data.</text>
</comment>
<dbReference type="OrthoDB" id="6626198at2"/>
<evidence type="ECO:0000256" key="3">
    <source>
        <dbReference type="ARBA" id="ARBA00023163"/>
    </source>
</evidence>
<dbReference type="CDD" id="cd07377">
    <property type="entry name" value="WHTH_GntR"/>
    <property type="match status" value="1"/>
</dbReference>
<dbReference type="Proteomes" id="UP000273252">
    <property type="component" value="Unassembled WGS sequence"/>
</dbReference>
<dbReference type="GO" id="GO:0003700">
    <property type="term" value="F:DNA-binding transcription factor activity"/>
    <property type="evidence" value="ECO:0007669"/>
    <property type="project" value="InterPro"/>
</dbReference>
<dbReference type="GO" id="GO:0045892">
    <property type="term" value="P:negative regulation of DNA-templated transcription"/>
    <property type="evidence" value="ECO:0007669"/>
    <property type="project" value="TreeGrafter"/>
</dbReference>
<dbReference type="InterPro" id="IPR036388">
    <property type="entry name" value="WH-like_DNA-bd_sf"/>
</dbReference>
<evidence type="ECO:0000313" key="5">
    <source>
        <dbReference type="EMBL" id="RJX64952.1"/>
    </source>
</evidence>
<dbReference type="PRINTS" id="PR00035">
    <property type="entry name" value="HTHGNTR"/>
</dbReference>
<dbReference type="Pfam" id="PF07702">
    <property type="entry name" value="UTRA"/>
    <property type="match status" value="1"/>
</dbReference>
<dbReference type="GO" id="GO:0003677">
    <property type="term" value="F:DNA binding"/>
    <property type="evidence" value="ECO:0007669"/>
    <property type="project" value="UniProtKB-KW"/>
</dbReference>
<protein>
    <submittedName>
        <fullName evidence="5">GntR family transcriptional regulator</fullName>
    </submittedName>
</protein>
<dbReference type="Pfam" id="PF00392">
    <property type="entry name" value="GntR"/>
    <property type="match status" value="1"/>
</dbReference>
<keyword evidence="2" id="KW-0238">DNA-binding</keyword>
<dbReference type="InterPro" id="IPR000524">
    <property type="entry name" value="Tscrpt_reg_HTH_GntR"/>
</dbReference>
<dbReference type="InterPro" id="IPR011663">
    <property type="entry name" value="UTRA"/>
</dbReference>
<dbReference type="SUPFAM" id="SSF46785">
    <property type="entry name" value="Winged helix' DNA-binding domain"/>
    <property type="match status" value="1"/>
</dbReference>
<proteinExistence type="predicted"/>
<accession>A0A3A6Q4S0</accession>
<dbReference type="SUPFAM" id="SSF64288">
    <property type="entry name" value="Chorismate lyase-like"/>
    <property type="match status" value="1"/>
</dbReference>
<dbReference type="Gene3D" id="3.40.1410.10">
    <property type="entry name" value="Chorismate lyase-like"/>
    <property type="match status" value="1"/>
</dbReference>
<feature type="domain" description="HTH gntR-type" evidence="4">
    <location>
        <begin position="1"/>
        <end position="56"/>
    </location>
</feature>
<dbReference type="InterPro" id="IPR028978">
    <property type="entry name" value="Chorismate_lyase_/UTRA_dom_sf"/>
</dbReference>
<keyword evidence="3" id="KW-0804">Transcription</keyword>